<evidence type="ECO:0000313" key="7">
    <source>
        <dbReference type="EMBL" id="AVQ10774.1"/>
    </source>
</evidence>
<keyword evidence="3 5" id="KW-0687">Ribonucleoprotein</keyword>
<proteinExistence type="inferred from homology"/>
<dbReference type="Proteomes" id="UP000033961">
    <property type="component" value="Chromosome I"/>
</dbReference>
<evidence type="ECO:0000256" key="1">
    <source>
        <dbReference type="ARBA" id="ARBA00006598"/>
    </source>
</evidence>
<dbReference type="Proteomes" id="UP000189337">
    <property type="component" value="Unassembled WGS sequence"/>
</dbReference>
<dbReference type="InterPro" id="IPR018265">
    <property type="entry name" value="Ribosomal_bL35_CS"/>
</dbReference>
<evidence type="ECO:0000313" key="10">
    <source>
        <dbReference type="Proteomes" id="UP000189337"/>
    </source>
</evidence>
<reference evidence="8 10" key="2">
    <citation type="submission" date="2017-01" db="EMBL/GenBank/DDBJ databases">
        <title>Comparative genomic analysis of Brazilian Leptospira santarosai.</title>
        <authorList>
            <person name="Moreno L.Z."/>
            <person name="Miraglia F."/>
            <person name="Kremer F.S."/>
            <person name="Eslabao M.R."/>
            <person name="Lilenbaum W."/>
            <person name="Dellagostin O.A."/>
            <person name="Moreno A.M."/>
        </authorList>
    </citation>
    <scope>NUCLEOTIDE SEQUENCE [LARGE SCALE GENOMIC DNA]</scope>
    <source>
        <strain evidence="8 10">M52/8-19</strain>
    </source>
</reference>
<dbReference type="OrthoDB" id="47476at2"/>
<dbReference type="PANTHER" id="PTHR33343:SF1">
    <property type="entry name" value="LARGE RIBOSOMAL SUBUNIT PROTEIN BL35M"/>
    <property type="match status" value="1"/>
</dbReference>
<dbReference type="EMBL" id="CP027843">
    <property type="protein sequence ID" value="AVQ10774.1"/>
    <property type="molecule type" value="Genomic_DNA"/>
</dbReference>
<dbReference type="RefSeq" id="WP_004458318.1">
    <property type="nucleotide sequence ID" value="NZ_CP028370.1"/>
</dbReference>
<dbReference type="EMBL" id="MTSU01000020">
    <property type="protein sequence ID" value="ONF91540.1"/>
    <property type="molecule type" value="Genomic_DNA"/>
</dbReference>
<organism evidence="7 9">
    <name type="scientific">Leptospira santarosai</name>
    <dbReference type="NCBI Taxonomy" id="28183"/>
    <lineage>
        <taxon>Bacteria</taxon>
        <taxon>Pseudomonadati</taxon>
        <taxon>Spirochaetota</taxon>
        <taxon>Spirochaetia</taxon>
        <taxon>Leptospirales</taxon>
        <taxon>Leptospiraceae</taxon>
        <taxon>Leptospira</taxon>
    </lineage>
</organism>
<evidence type="ECO:0000313" key="9">
    <source>
        <dbReference type="Proteomes" id="UP000033961"/>
    </source>
</evidence>
<sequence>MPKLKTNRAAAKRFKFTKDNKIKRKSMNTRHILTKKGPKRRRRLRGLTLVNDSDWKSIVRLMPYGVR</sequence>
<dbReference type="PANTHER" id="PTHR33343">
    <property type="entry name" value="54S RIBOSOMAL PROTEIN BL35M"/>
    <property type="match status" value="1"/>
</dbReference>
<protein>
    <recommendedName>
        <fullName evidence="4 5">Large ribosomal subunit protein bL35</fullName>
    </recommendedName>
</protein>
<dbReference type="InterPro" id="IPR037229">
    <property type="entry name" value="Ribosomal_bL35_sf"/>
</dbReference>
<dbReference type="PRINTS" id="PR00064">
    <property type="entry name" value="RIBOSOMALL35"/>
</dbReference>
<dbReference type="Gene3D" id="4.10.410.60">
    <property type="match status" value="1"/>
</dbReference>
<dbReference type="InterPro" id="IPR021137">
    <property type="entry name" value="Ribosomal_bL35-like"/>
</dbReference>
<evidence type="ECO:0000256" key="4">
    <source>
        <dbReference type="ARBA" id="ARBA00071664"/>
    </source>
</evidence>
<reference evidence="7 9" key="1">
    <citation type="journal article" date="2015" name="Genome Announc.">
        <title>Draft Genome Sequences of Leptospira santarosai Strains U160, U164, and U233, Isolated from Asymptomatic Cattle.</title>
        <authorList>
            <person name="Kremer F.S."/>
            <person name="Eslabao M.R."/>
            <person name="Provisor M."/>
            <person name="Woloski R.D."/>
            <person name="Ramires O.V."/>
            <person name="Moreno L.Z."/>
            <person name="Moreno A.M."/>
            <person name="Hamond C."/>
            <person name="Lilenbaum W."/>
            <person name="Dellagostin O.A."/>
        </authorList>
    </citation>
    <scope>NUCLEOTIDE SEQUENCE [LARGE SCALE GENOMIC DNA]</scope>
    <source>
        <strain evidence="7 9">U160</strain>
    </source>
</reference>
<dbReference type="NCBIfam" id="TIGR00001">
    <property type="entry name" value="rpmI_bact"/>
    <property type="match status" value="1"/>
</dbReference>
<dbReference type="AlphaFoldDB" id="A0A0G8BQC6"/>
<name>A0A0G8BQC6_9LEPT</name>
<gene>
    <name evidence="5" type="primary">rpmI</name>
    <name evidence="8" type="ORF">BWD14_16880</name>
    <name evidence="7" type="ORF">XB16_0427</name>
</gene>
<evidence type="ECO:0000256" key="6">
    <source>
        <dbReference type="RuleBase" id="RU000568"/>
    </source>
</evidence>
<dbReference type="InterPro" id="IPR001706">
    <property type="entry name" value="Ribosomal_bL35"/>
</dbReference>
<dbReference type="GeneID" id="29741419"/>
<evidence type="ECO:0000313" key="8">
    <source>
        <dbReference type="EMBL" id="ONF91540.1"/>
    </source>
</evidence>
<dbReference type="FunFam" id="4.10.410.60:FF:000001">
    <property type="entry name" value="50S ribosomal protein L35"/>
    <property type="match status" value="1"/>
</dbReference>
<evidence type="ECO:0000256" key="5">
    <source>
        <dbReference type="HAMAP-Rule" id="MF_00514"/>
    </source>
</evidence>
<dbReference type="HAMAP" id="MF_00514">
    <property type="entry name" value="Ribosomal_bL35"/>
    <property type="match status" value="1"/>
</dbReference>
<comment type="similarity">
    <text evidence="1 5 6">Belongs to the bacterial ribosomal protein bL35 family.</text>
</comment>
<reference evidence="7" key="3">
    <citation type="submission" date="2018-03" db="EMBL/GenBank/DDBJ databases">
        <authorList>
            <person name="Keele B.F."/>
        </authorList>
    </citation>
    <scope>NUCLEOTIDE SEQUENCE</scope>
    <source>
        <strain evidence="7">U160</strain>
    </source>
</reference>
<evidence type="ECO:0000256" key="3">
    <source>
        <dbReference type="ARBA" id="ARBA00023274"/>
    </source>
</evidence>
<dbReference type="PROSITE" id="PS00936">
    <property type="entry name" value="RIBOSOMAL_L35"/>
    <property type="match status" value="1"/>
</dbReference>
<dbReference type="SUPFAM" id="SSF143034">
    <property type="entry name" value="L35p-like"/>
    <property type="match status" value="1"/>
</dbReference>
<keyword evidence="2 5" id="KW-0689">Ribosomal protein</keyword>
<dbReference type="GO" id="GO:0006412">
    <property type="term" value="P:translation"/>
    <property type="evidence" value="ECO:0007669"/>
    <property type="project" value="UniProtKB-UniRule"/>
</dbReference>
<accession>A0A0G8BQC6</accession>
<evidence type="ECO:0000256" key="2">
    <source>
        <dbReference type="ARBA" id="ARBA00022980"/>
    </source>
</evidence>
<dbReference type="GO" id="GO:0022625">
    <property type="term" value="C:cytosolic large ribosomal subunit"/>
    <property type="evidence" value="ECO:0007669"/>
    <property type="project" value="TreeGrafter"/>
</dbReference>
<dbReference type="GO" id="GO:0003735">
    <property type="term" value="F:structural constituent of ribosome"/>
    <property type="evidence" value="ECO:0007669"/>
    <property type="project" value="InterPro"/>
</dbReference>
<dbReference type="Pfam" id="PF01632">
    <property type="entry name" value="Ribosomal_L35p"/>
    <property type="match status" value="1"/>
</dbReference>